<evidence type="ECO:0000313" key="2">
    <source>
        <dbReference type="EMBL" id="CAJ1946577.1"/>
    </source>
</evidence>
<feature type="region of interest" description="Disordered" evidence="1">
    <location>
        <begin position="610"/>
        <end position="635"/>
    </location>
</feature>
<protein>
    <submittedName>
        <fullName evidence="2">Uncharacterized protein</fullName>
    </submittedName>
</protein>
<dbReference type="AlphaFoldDB" id="A0AAD2FMW4"/>
<dbReference type="Pfam" id="PF13306">
    <property type="entry name" value="LRR_5"/>
    <property type="match status" value="3"/>
</dbReference>
<name>A0AAD2FMW4_9STRA</name>
<proteinExistence type="predicted"/>
<keyword evidence="3" id="KW-1185">Reference proteome</keyword>
<evidence type="ECO:0000313" key="3">
    <source>
        <dbReference type="Proteomes" id="UP001295423"/>
    </source>
</evidence>
<sequence>MKSFTYDGGMNEATRIPEGTERLVIASSVKVLPMIVCQDCADTLQEIVFPSEGECNLRQIDGFWMAETNDEDDDSDYQHSEDNADWDIAIGRCSALKRLAIPSSVEIIGNHAFFLCTGLVEVNLSEGLKTIGSNAFGICSSLSKIGIPSTVETIGKLAFGDCIKLDEVKFAAENRVKQIEEMVFSGCASLSDINLPQTIEEIGAEAFNDCRSLKSIDLPKQLRIIKQEAFASCTKLEEIQLYDGIKEIEQQAFEGCSALLRIAIPSTVEYLGNCAFFDCFALVEIILKPGRLKCVPQESFALCDSLQSISIPSTIESIQQCAFTNCSLRSMEIHPDSTIEIEEYSLGGNEQLRNLSWEASPNAWISRSALLRDDSDEEDLDDPEFWKSRFSGYLVHNMCYHASTTKILQLSRSVDLCKPSVSANVGSDVRFRNHAVDKYGMTPFHVLLSAAKRRQDLLDVLLDRYPLQLLGWKDRWGKRPLDGLAGNWTSEAREMTKSVVQKWMIDRMATWGLPAWKENISRRLNRLMEPERGHPRLDELCDQFSYFERVEATSLLELWLWKMAIRSTRKEDKRFLLEDRCSSRNWCGASFVIPIVISFLPEVDEIADSVSSERDDDNFNERQDNYSDDSSGDSEEALYSAKYKRLRFFPSSSDTSAAGDDSDSHIIMHIESI</sequence>
<dbReference type="SUPFAM" id="SSF52058">
    <property type="entry name" value="L domain-like"/>
    <property type="match status" value="1"/>
</dbReference>
<dbReference type="InterPro" id="IPR032675">
    <property type="entry name" value="LRR_dom_sf"/>
</dbReference>
<dbReference type="PANTHER" id="PTHR45661">
    <property type="entry name" value="SURFACE ANTIGEN"/>
    <property type="match status" value="1"/>
</dbReference>
<organism evidence="2 3">
    <name type="scientific">Cylindrotheca closterium</name>
    <dbReference type="NCBI Taxonomy" id="2856"/>
    <lineage>
        <taxon>Eukaryota</taxon>
        <taxon>Sar</taxon>
        <taxon>Stramenopiles</taxon>
        <taxon>Ochrophyta</taxon>
        <taxon>Bacillariophyta</taxon>
        <taxon>Bacillariophyceae</taxon>
        <taxon>Bacillariophycidae</taxon>
        <taxon>Bacillariales</taxon>
        <taxon>Bacillariaceae</taxon>
        <taxon>Cylindrotheca</taxon>
    </lineage>
</organism>
<dbReference type="InterPro" id="IPR053139">
    <property type="entry name" value="Surface_bspA-like"/>
</dbReference>
<dbReference type="EMBL" id="CAKOGP040001714">
    <property type="protein sequence ID" value="CAJ1946577.1"/>
    <property type="molecule type" value="Genomic_DNA"/>
</dbReference>
<reference evidence="2" key="1">
    <citation type="submission" date="2023-08" db="EMBL/GenBank/DDBJ databases">
        <authorList>
            <person name="Audoor S."/>
            <person name="Bilcke G."/>
        </authorList>
    </citation>
    <scope>NUCLEOTIDE SEQUENCE</scope>
</reference>
<feature type="compositionally biased region" description="Acidic residues" evidence="1">
    <location>
        <begin position="626"/>
        <end position="635"/>
    </location>
</feature>
<evidence type="ECO:0000256" key="1">
    <source>
        <dbReference type="SAM" id="MobiDB-lite"/>
    </source>
</evidence>
<dbReference type="InterPro" id="IPR026906">
    <property type="entry name" value="LRR_5"/>
</dbReference>
<accession>A0AAD2FMW4</accession>
<comment type="caution">
    <text evidence="2">The sequence shown here is derived from an EMBL/GenBank/DDBJ whole genome shotgun (WGS) entry which is preliminary data.</text>
</comment>
<dbReference type="Gene3D" id="3.80.10.10">
    <property type="entry name" value="Ribonuclease Inhibitor"/>
    <property type="match status" value="2"/>
</dbReference>
<gene>
    <name evidence="2" type="ORF">CYCCA115_LOCUS10719</name>
</gene>
<dbReference type="Proteomes" id="UP001295423">
    <property type="component" value="Unassembled WGS sequence"/>
</dbReference>
<feature type="compositionally biased region" description="Basic and acidic residues" evidence="1">
    <location>
        <begin position="611"/>
        <end position="625"/>
    </location>
</feature>
<dbReference type="PANTHER" id="PTHR45661:SF3">
    <property type="entry name" value="IG-LIKE DOMAIN-CONTAINING PROTEIN"/>
    <property type="match status" value="1"/>
</dbReference>